<dbReference type="Pfam" id="PF00665">
    <property type="entry name" value="rve"/>
    <property type="match status" value="1"/>
</dbReference>
<dbReference type="GO" id="GO:0015074">
    <property type="term" value="P:DNA integration"/>
    <property type="evidence" value="ECO:0007669"/>
    <property type="project" value="InterPro"/>
</dbReference>
<dbReference type="EMBL" id="VSWD01000002">
    <property type="protein sequence ID" value="KAK3107506.1"/>
    <property type="molecule type" value="Genomic_DNA"/>
</dbReference>
<accession>A0AA89C3H2</accession>
<evidence type="ECO:0000313" key="2">
    <source>
        <dbReference type="EMBL" id="KAK3107506.1"/>
    </source>
</evidence>
<dbReference type="InterPro" id="IPR050951">
    <property type="entry name" value="Retrovirus_Pol_polyprotein"/>
</dbReference>
<dbReference type="InterPro" id="IPR001584">
    <property type="entry name" value="Integrase_cat-core"/>
</dbReference>
<dbReference type="Proteomes" id="UP001186944">
    <property type="component" value="Unassembled WGS sequence"/>
</dbReference>
<sequence length="79" mass="8892">MGHVYTNRPLDRIAIDILGPLPVTEDGNEYIMVLGDYFSKWKEAYPIKNHTAQTVANKLISEFICRFGVPSNIHTDQGA</sequence>
<evidence type="ECO:0000259" key="1">
    <source>
        <dbReference type="PROSITE" id="PS50994"/>
    </source>
</evidence>
<reference evidence="2" key="1">
    <citation type="submission" date="2019-08" db="EMBL/GenBank/DDBJ databases">
        <title>The improved chromosome-level genome for the pearl oyster Pinctada fucata martensii using PacBio sequencing and Hi-C.</title>
        <authorList>
            <person name="Zheng Z."/>
        </authorList>
    </citation>
    <scope>NUCLEOTIDE SEQUENCE</scope>
    <source>
        <strain evidence="2">ZZ-2019</strain>
        <tissue evidence="2">Adductor muscle</tissue>
    </source>
</reference>
<dbReference type="InterPro" id="IPR012337">
    <property type="entry name" value="RNaseH-like_sf"/>
</dbReference>
<dbReference type="GO" id="GO:0003676">
    <property type="term" value="F:nucleic acid binding"/>
    <property type="evidence" value="ECO:0007669"/>
    <property type="project" value="InterPro"/>
</dbReference>
<keyword evidence="3" id="KW-1185">Reference proteome</keyword>
<evidence type="ECO:0000313" key="3">
    <source>
        <dbReference type="Proteomes" id="UP001186944"/>
    </source>
</evidence>
<dbReference type="InterPro" id="IPR036397">
    <property type="entry name" value="RNaseH_sf"/>
</dbReference>
<protein>
    <recommendedName>
        <fullName evidence="1">Integrase catalytic domain-containing protein</fullName>
    </recommendedName>
</protein>
<dbReference type="PROSITE" id="PS50994">
    <property type="entry name" value="INTEGRASE"/>
    <property type="match status" value="1"/>
</dbReference>
<organism evidence="2 3">
    <name type="scientific">Pinctada imbricata</name>
    <name type="common">Atlantic pearl-oyster</name>
    <name type="synonym">Pinctada martensii</name>
    <dbReference type="NCBI Taxonomy" id="66713"/>
    <lineage>
        <taxon>Eukaryota</taxon>
        <taxon>Metazoa</taxon>
        <taxon>Spiralia</taxon>
        <taxon>Lophotrochozoa</taxon>
        <taxon>Mollusca</taxon>
        <taxon>Bivalvia</taxon>
        <taxon>Autobranchia</taxon>
        <taxon>Pteriomorphia</taxon>
        <taxon>Pterioida</taxon>
        <taxon>Pterioidea</taxon>
        <taxon>Pteriidae</taxon>
        <taxon>Pinctada</taxon>
    </lineage>
</organism>
<gene>
    <name evidence="2" type="ORF">FSP39_016104</name>
</gene>
<comment type="caution">
    <text evidence="2">The sequence shown here is derived from an EMBL/GenBank/DDBJ whole genome shotgun (WGS) entry which is preliminary data.</text>
</comment>
<feature type="domain" description="Integrase catalytic" evidence="1">
    <location>
        <begin position="5"/>
        <end position="79"/>
    </location>
</feature>
<dbReference type="Gene3D" id="3.30.420.10">
    <property type="entry name" value="Ribonuclease H-like superfamily/Ribonuclease H"/>
    <property type="match status" value="1"/>
</dbReference>
<dbReference type="PANTHER" id="PTHR37984">
    <property type="entry name" value="PROTEIN CBG26694"/>
    <property type="match status" value="1"/>
</dbReference>
<dbReference type="PANTHER" id="PTHR37984:SF15">
    <property type="entry name" value="INTEGRASE CATALYTIC DOMAIN-CONTAINING PROTEIN"/>
    <property type="match status" value="1"/>
</dbReference>
<proteinExistence type="predicted"/>
<dbReference type="SUPFAM" id="SSF53098">
    <property type="entry name" value="Ribonuclease H-like"/>
    <property type="match status" value="1"/>
</dbReference>
<dbReference type="AlphaFoldDB" id="A0AA89C3H2"/>
<name>A0AA89C3H2_PINIB</name>